<dbReference type="AlphaFoldDB" id="A0A915ZTE6"/>
<name>A0A915ZTE6_9GLOM</name>
<dbReference type="OrthoDB" id="10482189at2759"/>
<protein>
    <submittedName>
        <fullName evidence="1">Uncharacterized protein</fullName>
    </submittedName>
</protein>
<evidence type="ECO:0000313" key="2">
    <source>
        <dbReference type="Proteomes" id="UP000684084"/>
    </source>
</evidence>
<organism evidence="1 2">
    <name type="scientific">Rhizophagus irregularis</name>
    <dbReference type="NCBI Taxonomy" id="588596"/>
    <lineage>
        <taxon>Eukaryota</taxon>
        <taxon>Fungi</taxon>
        <taxon>Fungi incertae sedis</taxon>
        <taxon>Mucoromycota</taxon>
        <taxon>Glomeromycotina</taxon>
        <taxon>Glomeromycetes</taxon>
        <taxon>Glomerales</taxon>
        <taxon>Glomeraceae</taxon>
        <taxon>Rhizophagus</taxon>
    </lineage>
</organism>
<dbReference type="EMBL" id="CAGKOT010000067">
    <property type="protein sequence ID" value="CAB5390184.1"/>
    <property type="molecule type" value="Genomic_DNA"/>
</dbReference>
<comment type="caution">
    <text evidence="1">The sequence shown here is derived from an EMBL/GenBank/DDBJ whole genome shotgun (WGS) entry which is preliminary data.</text>
</comment>
<accession>A0A915ZTE6</accession>
<sequence>MVGSSAEASGIAKMVIAVSCAKVPQLTVIIGVVNGRRKIQEAESSQISIKCYTPIEKTRFDIFNISFGSWMLGHEISVTSSLDLWTCEILISNFEL</sequence>
<gene>
    <name evidence="1" type="ORF">CHRIB12_LOCUS21415</name>
</gene>
<dbReference type="VEuPathDB" id="FungiDB:RhiirFUN_012595"/>
<evidence type="ECO:0000313" key="1">
    <source>
        <dbReference type="EMBL" id="CAB5390184.1"/>
    </source>
</evidence>
<proteinExistence type="predicted"/>
<reference evidence="1" key="1">
    <citation type="submission" date="2020-05" db="EMBL/GenBank/DDBJ databases">
        <authorList>
            <person name="Rincon C."/>
            <person name="Sanders R I."/>
            <person name="Robbins C."/>
            <person name="Chaturvedi A."/>
        </authorList>
    </citation>
    <scope>NUCLEOTIDE SEQUENCE</scope>
    <source>
        <strain evidence="1">CHB12</strain>
    </source>
</reference>
<dbReference type="Proteomes" id="UP000684084">
    <property type="component" value="Unassembled WGS sequence"/>
</dbReference>